<protein>
    <recommendedName>
        <fullName evidence="7 8">Alanine dehydrogenase</fullName>
        <ecNumber evidence="3 8">1.4.1.1</ecNumber>
    </recommendedName>
</protein>
<organism evidence="15 16">
    <name type="scientific">Corynebacterium mustelae</name>
    <dbReference type="NCBI Taxonomy" id="571915"/>
    <lineage>
        <taxon>Bacteria</taxon>
        <taxon>Bacillati</taxon>
        <taxon>Actinomycetota</taxon>
        <taxon>Actinomycetes</taxon>
        <taxon>Mycobacteriales</taxon>
        <taxon>Corynebacteriaceae</taxon>
        <taxon>Corynebacterium</taxon>
    </lineage>
</organism>
<evidence type="ECO:0000313" key="16">
    <source>
        <dbReference type="Proteomes" id="UP000035199"/>
    </source>
</evidence>
<evidence type="ECO:0000256" key="8">
    <source>
        <dbReference type="PIRNR" id="PIRNR000183"/>
    </source>
</evidence>
<evidence type="ECO:0000259" key="13">
    <source>
        <dbReference type="SMART" id="SM01002"/>
    </source>
</evidence>
<dbReference type="UniPathway" id="UPA00527">
    <property type="reaction ID" value="UER00585"/>
</dbReference>
<evidence type="ECO:0000256" key="12">
    <source>
        <dbReference type="PIRSR" id="PIRSR000183-4"/>
    </source>
</evidence>
<dbReference type="Proteomes" id="UP000035199">
    <property type="component" value="Chromosome"/>
</dbReference>
<dbReference type="RefSeq" id="WP_047261883.1">
    <property type="nucleotide sequence ID" value="NZ_CP011542.1"/>
</dbReference>
<comment type="catalytic activity">
    <reaction evidence="8">
        <text>L-alanine + NAD(+) + H2O = pyruvate + NH4(+) + NADH + H(+)</text>
        <dbReference type="Rhea" id="RHEA:18405"/>
        <dbReference type="ChEBI" id="CHEBI:15361"/>
        <dbReference type="ChEBI" id="CHEBI:15377"/>
        <dbReference type="ChEBI" id="CHEBI:15378"/>
        <dbReference type="ChEBI" id="CHEBI:28938"/>
        <dbReference type="ChEBI" id="CHEBI:57540"/>
        <dbReference type="ChEBI" id="CHEBI:57945"/>
        <dbReference type="ChEBI" id="CHEBI:57972"/>
        <dbReference type="EC" id="1.4.1.1"/>
    </reaction>
</comment>
<gene>
    <name evidence="15" type="primary">ald</name>
    <name evidence="15" type="ORF">CMUST_06940</name>
</gene>
<dbReference type="SUPFAM" id="SSF51735">
    <property type="entry name" value="NAD(P)-binding Rossmann-fold domains"/>
    <property type="match status" value="1"/>
</dbReference>
<sequence>MIIGCPKEIKTNEARVALTPAGVRELVKNGHEVLIETTAGLASGFDDSAYESAGANLIPEATEVWQRADMVVKVKEPQESEFHLMRPDLILFTYLHLAAEPAVADALVKNRVTAIAYETVTGDHGLPLLAPMSEVAGKLATQVGAYHLMSPMHGSGILLGGVPGTLPAQVVVIGAGIAGENAAKVALGMGAKVIIVDINLQRLRQLATQYGPQLKTLASNEFNIAAAVKDADLVIGSVLIPGAAAPKLVTKDMISTMRDGSVLVDIAIDQGGCFEGSRPTTHDDPIFDVHGKRLYCVANMPGAVPRTSTEALTNATLPYLLQIANHGWRDALVADPHLANGLNTHGGHVTHPEVAEALGLELTNTSQVLV</sequence>
<feature type="binding site" evidence="10">
    <location>
        <position position="15"/>
    </location>
    <ligand>
        <name>substrate</name>
    </ligand>
</feature>
<proteinExistence type="inferred from homology"/>
<feature type="binding site" evidence="11">
    <location>
        <position position="133"/>
    </location>
    <ligand>
        <name>NAD(+)</name>
        <dbReference type="ChEBI" id="CHEBI:57540"/>
    </ligand>
</feature>
<feature type="binding site" evidence="11">
    <location>
        <begin position="297"/>
        <end position="300"/>
    </location>
    <ligand>
        <name>NAD(+)</name>
        <dbReference type="ChEBI" id="CHEBI:57540"/>
    </ligand>
</feature>
<dbReference type="InterPro" id="IPR007886">
    <property type="entry name" value="AlaDH/PNT_N"/>
</dbReference>
<dbReference type="GO" id="GO:0042853">
    <property type="term" value="P:L-alanine catabolic process"/>
    <property type="evidence" value="ECO:0007669"/>
    <property type="project" value="UniProtKB-UniPathway"/>
</dbReference>
<comment type="function">
    <text evidence="8">Catalyzes the reversible reductive amination of pyruvate to L-alanine.</text>
</comment>
<evidence type="ECO:0000256" key="3">
    <source>
        <dbReference type="ARBA" id="ARBA00012897"/>
    </source>
</evidence>
<dbReference type="OrthoDB" id="9804592at2"/>
<evidence type="ECO:0000256" key="1">
    <source>
        <dbReference type="ARBA" id="ARBA00005206"/>
    </source>
</evidence>
<feature type="binding site" evidence="12">
    <location>
        <position position="326"/>
    </location>
    <ligand>
        <name>Mg(2+)</name>
        <dbReference type="ChEBI" id="CHEBI:18420"/>
    </ligand>
</feature>
<dbReference type="SUPFAM" id="SSF52283">
    <property type="entry name" value="Formate/glycerate dehydrogenase catalytic domain-like"/>
    <property type="match status" value="1"/>
</dbReference>
<feature type="active site" description="Proton donor/acceptor" evidence="9">
    <location>
        <position position="269"/>
    </location>
</feature>
<comment type="similarity">
    <text evidence="2 8">Belongs to the AlaDH/PNT family.</text>
</comment>
<dbReference type="CDD" id="cd05305">
    <property type="entry name" value="L-AlaDH"/>
    <property type="match status" value="1"/>
</dbReference>
<evidence type="ECO:0000313" key="15">
    <source>
        <dbReference type="EMBL" id="AKK05722.1"/>
    </source>
</evidence>
<dbReference type="PATRIC" id="fig|571915.4.peg.1478"/>
<dbReference type="EC" id="1.4.1.1" evidence="3 8"/>
<dbReference type="GO" id="GO:0005886">
    <property type="term" value="C:plasma membrane"/>
    <property type="evidence" value="ECO:0007669"/>
    <property type="project" value="TreeGrafter"/>
</dbReference>
<dbReference type="PANTHER" id="PTHR42795:SF1">
    <property type="entry name" value="ALANINE DEHYDROGENASE"/>
    <property type="match status" value="1"/>
</dbReference>
<reference evidence="16" key="2">
    <citation type="submission" date="2015-05" db="EMBL/GenBank/DDBJ databases">
        <title>Complete genome sequence of Corynebacterium mustelae DSM 45274, isolated from various tissues of a male ferret with lethal sepsis.</title>
        <authorList>
            <person name="Ruckert C."/>
            <person name="Albersmeier A."/>
            <person name="Winkler A."/>
            <person name="Tauch A."/>
        </authorList>
    </citation>
    <scope>NUCLEOTIDE SEQUENCE [LARGE SCALE GENOMIC DNA]</scope>
    <source>
        <strain evidence="16">DSM 45274</strain>
    </source>
</reference>
<comment type="subunit">
    <text evidence="6">Homohexamer. Trimer of dimers.</text>
</comment>
<dbReference type="KEGG" id="cmv:CMUST_06940"/>
<dbReference type="STRING" id="571915.CMUST_06940"/>
<keyword evidence="11" id="KW-0547">Nucleotide-binding</keyword>
<keyword evidence="16" id="KW-1185">Reference proteome</keyword>
<evidence type="ECO:0000256" key="10">
    <source>
        <dbReference type="PIRSR" id="PIRSR000183-2"/>
    </source>
</evidence>
<feature type="domain" description="Alanine dehydrogenase/pyridine nucleotide transhydrogenase N-terminal" evidence="14">
    <location>
        <begin position="4"/>
        <end position="136"/>
    </location>
</feature>
<dbReference type="SMART" id="SM01002">
    <property type="entry name" value="AlaDh_PNT_C"/>
    <property type="match status" value="1"/>
</dbReference>
<evidence type="ECO:0000256" key="11">
    <source>
        <dbReference type="PIRSR" id="PIRSR000183-3"/>
    </source>
</evidence>
<name>A0A0G3H3Q7_9CORY</name>
<feature type="binding site" evidence="11">
    <location>
        <position position="197"/>
    </location>
    <ligand>
        <name>NAD(+)</name>
        <dbReference type="ChEBI" id="CHEBI:57540"/>
    </ligand>
</feature>
<evidence type="ECO:0000256" key="6">
    <source>
        <dbReference type="ARBA" id="ARBA00065528"/>
    </source>
</evidence>
<dbReference type="PROSITE" id="PS00837">
    <property type="entry name" value="ALADH_PNT_2"/>
    <property type="match status" value="1"/>
</dbReference>
<dbReference type="InterPro" id="IPR036291">
    <property type="entry name" value="NAD(P)-bd_dom_sf"/>
</dbReference>
<dbReference type="SMART" id="SM01003">
    <property type="entry name" value="AlaDh_PNT_N"/>
    <property type="match status" value="1"/>
</dbReference>
<dbReference type="NCBIfam" id="TIGR00518">
    <property type="entry name" value="alaDH"/>
    <property type="match status" value="1"/>
</dbReference>
<dbReference type="Gene3D" id="3.40.50.720">
    <property type="entry name" value="NAD(P)-binding Rossmann-like Domain"/>
    <property type="match status" value="2"/>
</dbReference>
<evidence type="ECO:0000256" key="4">
    <source>
        <dbReference type="ARBA" id="ARBA00023002"/>
    </source>
</evidence>
<feature type="binding site" evidence="11">
    <location>
        <position position="278"/>
    </location>
    <ligand>
        <name>NAD(+)</name>
        <dbReference type="ChEBI" id="CHEBI:57540"/>
    </ligand>
</feature>
<feature type="domain" description="Alanine dehydrogenase/pyridine nucleotide transhydrogenase NAD(H)-binding" evidence="13">
    <location>
        <begin position="148"/>
        <end position="296"/>
    </location>
</feature>
<feature type="binding site" evidence="11">
    <location>
        <position position="202"/>
    </location>
    <ligand>
        <name>NAD(+)</name>
        <dbReference type="ChEBI" id="CHEBI:57540"/>
    </ligand>
</feature>
<dbReference type="InterPro" id="IPR008141">
    <property type="entry name" value="Ala_DH"/>
</dbReference>
<keyword evidence="4 8" id="KW-0560">Oxidoreductase</keyword>
<evidence type="ECO:0000256" key="2">
    <source>
        <dbReference type="ARBA" id="ARBA00005689"/>
    </source>
</evidence>
<keyword evidence="5 8" id="KW-0520">NAD</keyword>
<dbReference type="InterPro" id="IPR008143">
    <property type="entry name" value="Ala_DH/PNT_CS2"/>
</dbReference>
<evidence type="ECO:0000256" key="9">
    <source>
        <dbReference type="PIRSR" id="PIRSR000183-1"/>
    </source>
</evidence>
<dbReference type="GO" id="GO:0000166">
    <property type="term" value="F:nucleotide binding"/>
    <property type="evidence" value="ECO:0007669"/>
    <property type="project" value="UniProtKB-KW"/>
</dbReference>
<feature type="active site" description="Proton donor/acceptor" evidence="9">
    <location>
        <position position="96"/>
    </location>
</feature>
<dbReference type="EMBL" id="CP011542">
    <property type="protein sequence ID" value="AKK05722.1"/>
    <property type="molecule type" value="Genomic_DNA"/>
</dbReference>
<dbReference type="PANTHER" id="PTHR42795">
    <property type="entry name" value="ALANINE DEHYDROGENASE"/>
    <property type="match status" value="1"/>
</dbReference>
<comment type="pathway">
    <text evidence="1 8">Amino-acid degradation; L-alanine degradation via dehydrogenase pathway; NH(3) and pyruvate from L-alanine: step 1/1.</text>
</comment>
<feature type="binding site" evidence="11">
    <location>
        <position position="219"/>
    </location>
    <ligand>
        <name>NAD(+)</name>
        <dbReference type="ChEBI" id="CHEBI:57540"/>
    </ligand>
</feature>
<evidence type="ECO:0000256" key="7">
    <source>
        <dbReference type="ARBA" id="ARBA00072341"/>
    </source>
</evidence>
<reference evidence="15 16" key="1">
    <citation type="journal article" date="2015" name="Genome Announc.">
        <title>Complete Genome Sequence of the Type Strain Corynebacterium mustelae DSM 45274, Isolated from Various Tissues of a Male Ferret with Lethal Sepsis.</title>
        <authorList>
            <person name="Ruckert C."/>
            <person name="Eimer J."/>
            <person name="Winkler A."/>
            <person name="Tauch A."/>
        </authorList>
    </citation>
    <scope>NUCLEOTIDE SEQUENCE [LARGE SCALE GENOMIC DNA]</scope>
    <source>
        <strain evidence="15 16">DSM 45274</strain>
    </source>
</reference>
<dbReference type="PIRSF" id="PIRSF000183">
    <property type="entry name" value="Alanine_dh"/>
    <property type="match status" value="1"/>
</dbReference>
<feature type="binding site" evidence="11">
    <location>
        <begin position="266"/>
        <end position="269"/>
    </location>
    <ligand>
        <name>NAD(+)</name>
        <dbReference type="ChEBI" id="CHEBI:57540"/>
    </ligand>
</feature>
<feature type="binding site" evidence="11">
    <location>
        <begin position="238"/>
        <end position="239"/>
    </location>
    <ligand>
        <name>NAD(+)</name>
        <dbReference type="ChEBI" id="CHEBI:57540"/>
    </ligand>
</feature>
<dbReference type="AlphaFoldDB" id="A0A0G3H3Q7"/>
<accession>A0A0G3H3Q7</accession>
<dbReference type="Pfam" id="PF01262">
    <property type="entry name" value="AlaDh_PNT_C"/>
    <property type="match status" value="1"/>
</dbReference>
<evidence type="ECO:0000259" key="14">
    <source>
        <dbReference type="SMART" id="SM01003"/>
    </source>
</evidence>
<evidence type="ECO:0000256" key="5">
    <source>
        <dbReference type="ARBA" id="ARBA00023027"/>
    </source>
</evidence>
<dbReference type="Pfam" id="PF05222">
    <property type="entry name" value="AlaDh_PNT_N"/>
    <property type="match status" value="1"/>
</dbReference>
<dbReference type="GO" id="GO:0000286">
    <property type="term" value="F:alanine dehydrogenase activity"/>
    <property type="evidence" value="ECO:0007669"/>
    <property type="project" value="UniProtKB-UniRule"/>
</dbReference>
<dbReference type="InterPro" id="IPR007698">
    <property type="entry name" value="AlaDH/PNT_NAD(H)-bd"/>
</dbReference>
<dbReference type="FunFam" id="3.40.50.720:FF:000049">
    <property type="entry name" value="Alanine dehydrogenase"/>
    <property type="match status" value="1"/>
</dbReference>
<feature type="binding site" evidence="10">
    <location>
        <position position="75"/>
    </location>
    <ligand>
        <name>substrate</name>
    </ligand>
</feature>